<dbReference type="Proteomes" id="UP001208074">
    <property type="component" value="Unassembled WGS sequence"/>
</dbReference>
<comment type="caution">
    <text evidence="1">The sequence shown here is derived from an EMBL/GenBank/DDBJ whole genome shotgun (WGS) entry which is preliminary data.</text>
</comment>
<evidence type="ECO:0008006" key="3">
    <source>
        <dbReference type="Google" id="ProtNLM"/>
    </source>
</evidence>
<proteinExistence type="predicted"/>
<sequence>MITSTTMQQTRRTKLHHNANQAILVLECPWILDEQDSNRSSVLPFVEGIAKMAGGTDVFHANFYDKNSFIKALSILCSVRFENAIIYIAAHGNEKHIGNVKLNDIFSKIGEYSKKSNITGLMLGSCFTGANMASPQSTLQGTNLYWCCGYSSSSEWLSGVMIDCSIISEMINTENISKNNQNDFIELFSKALAPFSPKYIIGEDSKKNPVTLDESIRVVTQPSGQGLRAKEITKNIFKKN</sequence>
<evidence type="ECO:0000313" key="2">
    <source>
        <dbReference type="Proteomes" id="UP001208074"/>
    </source>
</evidence>
<dbReference type="RefSeq" id="WP_257723133.1">
    <property type="nucleotide sequence ID" value="NZ_DAMBOE010000006.1"/>
</dbReference>
<protein>
    <recommendedName>
        <fullName evidence="3">CHAT domain-containing protein</fullName>
    </recommendedName>
</protein>
<dbReference type="GeneID" id="94040316"/>
<accession>A0AAW5VT34</accession>
<gene>
    <name evidence="1" type="ORF">OSH02_13225</name>
</gene>
<organism evidence="1 2">
    <name type="scientific">Alcaligenes phenolicus</name>
    <dbReference type="NCBI Taxonomy" id="232846"/>
    <lineage>
        <taxon>Bacteria</taxon>
        <taxon>Pseudomonadati</taxon>
        <taxon>Pseudomonadota</taxon>
        <taxon>Betaproteobacteria</taxon>
        <taxon>Burkholderiales</taxon>
        <taxon>Alcaligenaceae</taxon>
        <taxon>Alcaligenes</taxon>
    </lineage>
</organism>
<evidence type="ECO:0000313" key="1">
    <source>
        <dbReference type="EMBL" id="MCX5566328.1"/>
    </source>
</evidence>
<name>A0AAW5VT34_9BURK</name>
<reference evidence="1" key="1">
    <citation type="submission" date="2022-11" db="EMBL/GenBank/DDBJ databases">
        <title>Biodiversity and phylogenetic relationships of bacteria.</title>
        <authorList>
            <person name="Machado R.A.R."/>
            <person name="Bhat A."/>
            <person name="Loulou A."/>
            <person name="Kallel S."/>
        </authorList>
    </citation>
    <scope>NUCLEOTIDE SEQUENCE</scope>
    <source>
        <strain evidence="1">DSM 16503</strain>
    </source>
</reference>
<dbReference type="EMBL" id="JAPKNB010000009">
    <property type="protein sequence ID" value="MCX5566328.1"/>
    <property type="molecule type" value="Genomic_DNA"/>
</dbReference>
<dbReference type="AlphaFoldDB" id="A0AAW5VT34"/>